<keyword evidence="7" id="KW-0472">Membrane</keyword>
<evidence type="ECO:0000259" key="8">
    <source>
        <dbReference type="PROSITE" id="PS50109"/>
    </source>
</evidence>
<dbReference type="Proteomes" id="UP000070319">
    <property type="component" value="Unassembled WGS sequence"/>
</dbReference>
<dbReference type="Pfam" id="PF02518">
    <property type="entry name" value="HATPase_c"/>
    <property type="match status" value="1"/>
</dbReference>
<keyword evidence="5" id="KW-0418">Kinase</keyword>
<evidence type="ECO:0000256" key="4">
    <source>
        <dbReference type="ARBA" id="ARBA00022679"/>
    </source>
</evidence>
<protein>
    <recommendedName>
        <fullName evidence="2">histidine kinase</fullName>
        <ecNumber evidence="2">2.7.13.3</ecNumber>
    </recommendedName>
</protein>
<dbReference type="InterPro" id="IPR035965">
    <property type="entry name" value="PAS-like_dom_sf"/>
</dbReference>
<dbReference type="PANTHER" id="PTHR43711:SF31">
    <property type="entry name" value="HISTIDINE KINASE"/>
    <property type="match status" value="1"/>
</dbReference>
<evidence type="ECO:0000256" key="6">
    <source>
        <dbReference type="ARBA" id="ARBA00023012"/>
    </source>
</evidence>
<organism evidence="9">
    <name type="scientific">Bacteroides intestinalis</name>
    <dbReference type="NCBI Taxonomy" id="329854"/>
    <lineage>
        <taxon>Bacteria</taxon>
        <taxon>Pseudomonadati</taxon>
        <taxon>Bacteroidota</taxon>
        <taxon>Bacteroidia</taxon>
        <taxon>Bacteroidales</taxon>
        <taxon>Bacteroidaceae</taxon>
        <taxon>Bacteroides</taxon>
    </lineage>
</organism>
<dbReference type="EC" id="2.7.13.3" evidence="2"/>
<name>A0A139LJM9_9BACE</name>
<dbReference type="SUPFAM" id="SSF47384">
    <property type="entry name" value="Homodimeric domain of signal transducing histidine kinase"/>
    <property type="match status" value="1"/>
</dbReference>
<evidence type="ECO:0000313" key="9">
    <source>
        <dbReference type="EMBL" id="KXT51656.1"/>
    </source>
</evidence>
<dbReference type="InterPro" id="IPR000014">
    <property type="entry name" value="PAS"/>
</dbReference>
<dbReference type="SMART" id="SM00388">
    <property type="entry name" value="HisKA"/>
    <property type="match status" value="1"/>
</dbReference>
<keyword evidence="7" id="KW-0812">Transmembrane</keyword>
<dbReference type="InterPro" id="IPR005467">
    <property type="entry name" value="His_kinase_dom"/>
</dbReference>
<dbReference type="Gene3D" id="3.30.565.10">
    <property type="entry name" value="Histidine kinase-like ATPase, C-terminal domain"/>
    <property type="match status" value="1"/>
</dbReference>
<dbReference type="PANTHER" id="PTHR43711">
    <property type="entry name" value="TWO-COMPONENT HISTIDINE KINASE"/>
    <property type="match status" value="1"/>
</dbReference>
<keyword evidence="6" id="KW-0902">Two-component regulatory system</keyword>
<dbReference type="InterPro" id="IPR003661">
    <property type="entry name" value="HisK_dim/P_dom"/>
</dbReference>
<evidence type="ECO:0000256" key="3">
    <source>
        <dbReference type="ARBA" id="ARBA00022553"/>
    </source>
</evidence>
<feature type="transmembrane region" description="Helical" evidence="7">
    <location>
        <begin position="397"/>
        <end position="416"/>
    </location>
</feature>
<dbReference type="PROSITE" id="PS50109">
    <property type="entry name" value="HIS_KIN"/>
    <property type="match status" value="1"/>
</dbReference>
<gene>
    <name evidence="9" type="ORF">HMPREF2531_01909</name>
</gene>
<proteinExistence type="predicted"/>
<evidence type="ECO:0000256" key="7">
    <source>
        <dbReference type="SAM" id="Phobius"/>
    </source>
</evidence>
<dbReference type="InterPro" id="IPR003594">
    <property type="entry name" value="HATPase_dom"/>
</dbReference>
<dbReference type="SUPFAM" id="SSF55785">
    <property type="entry name" value="PYP-like sensor domain (PAS domain)"/>
    <property type="match status" value="1"/>
</dbReference>
<evidence type="ECO:0000256" key="2">
    <source>
        <dbReference type="ARBA" id="ARBA00012438"/>
    </source>
</evidence>
<dbReference type="GO" id="GO:0000155">
    <property type="term" value="F:phosphorelay sensor kinase activity"/>
    <property type="evidence" value="ECO:0007669"/>
    <property type="project" value="InterPro"/>
</dbReference>
<dbReference type="SMART" id="SM00387">
    <property type="entry name" value="HATPase_c"/>
    <property type="match status" value="1"/>
</dbReference>
<dbReference type="InterPro" id="IPR004358">
    <property type="entry name" value="Sig_transdc_His_kin-like_C"/>
</dbReference>
<evidence type="ECO:0000256" key="5">
    <source>
        <dbReference type="ARBA" id="ARBA00022777"/>
    </source>
</evidence>
<accession>A0A139LJM9</accession>
<keyword evidence="3" id="KW-0597">Phosphoprotein</keyword>
<evidence type="ECO:0000256" key="1">
    <source>
        <dbReference type="ARBA" id="ARBA00000085"/>
    </source>
</evidence>
<dbReference type="InterPro" id="IPR036890">
    <property type="entry name" value="HATPase_C_sf"/>
</dbReference>
<dbReference type="PRINTS" id="PR00344">
    <property type="entry name" value="BCTRLSENSOR"/>
</dbReference>
<dbReference type="CDD" id="cd00082">
    <property type="entry name" value="HisKA"/>
    <property type="match status" value="1"/>
</dbReference>
<dbReference type="CDD" id="cd00130">
    <property type="entry name" value="PAS"/>
    <property type="match status" value="1"/>
</dbReference>
<dbReference type="InterPro" id="IPR050736">
    <property type="entry name" value="Sensor_HK_Regulatory"/>
</dbReference>
<keyword evidence="7" id="KW-1133">Transmembrane helix</keyword>
<comment type="catalytic activity">
    <reaction evidence="1">
        <text>ATP + protein L-histidine = ADP + protein N-phospho-L-histidine.</text>
        <dbReference type="EC" id="2.7.13.3"/>
    </reaction>
</comment>
<dbReference type="Gene3D" id="3.30.450.20">
    <property type="entry name" value="PAS domain"/>
    <property type="match status" value="1"/>
</dbReference>
<evidence type="ECO:0000313" key="10">
    <source>
        <dbReference type="Proteomes" id="UP000070319"/>
    </source>
</evidence>
<dbReference type="Pfam" id="PF00512">
    <property type="entry name" value="HisKA"/>
    <property type="match status" value="1"/>
</dbReference>
<dbReference type="InterPro" id="IPR036097">
    <property type="entry name" value="HisK_dim/P_sf"/>
</dbReference>
<dbReference type="EMBL" id="LTDF01000073">
    <property type="protein sequence ID" value="KXT51656.1"/>
    <property type="molecule type" value="Genomic_DNA"/>
</dbReference>
<keyword evidence="4" id="KW-0808">Transferase</keyword>
<reference evidence="9 10" key="1">
    <citation type="submission" date="2016-02" db="EMBL/GenBank/DDBJ databases">
        <authorList>
            <person name="Wen L."/>
            <person name="He K."/>
            <person name="Yang H."/>
        </authorList>
    </citation>
    <scope>NUCLEOTIDE SEQUENCE [LARGE SCALE GENOMIC DNA]</scope>
    <source>
        <strain evidence="9 10">KLE1704</strain>
    </source>
</reference>
<dbReference type="Gene3D" id="1.10.287.130">
    <property type="match status" value="1"/>
</dbReference>
<comment type="caution">
    <text evidence="9">The sequence shown here is derived from an EMBL/GenBank/DDBJ whole genome shotgun (WGS) entry which is preliminary data.</text>
</comment>
<dbReference type="SUPFAM" id="SSF55874">
    <property type="entry name" value="ATPase domain of HSP90 chaperone/DNA topoisomerase II/histidine kinase"/>
    <property type="match status" value="1"/>
</dbReference>
<feature type="domain" description="Histidine kinase" evidence="8">
    <location>
        <begin position="574"/>
        <end position="791"/>
    </location>
</feature>
<sequence>MLLLLNISDTMKTDKLKYVLAFIFLLCAFWCGVNFKRWYTINHRIEKMISLVYSSSPQYDCYGNFEELLVKEFRKQGIEPIFEKFYLDFNTVTPEDGIKNMEVYLEVIRDKPIALMLTVGDQAASALFSTRHRLLSSIPVVACNVHFPDEKLIKEYERRKVYVLRDAPDFKRNIDFIRALQPHVGIDIIYNIDLTPLGYKSFDLLTRFADRKEIRLLGYESAFSVESEYRKLQEMVEHYNLMPAKVNSHIEKDELTISLCPFRYTKGTSLFVDMEKSKSGQRREFFLLDKFDQMSLPITKALNIPSFSCIRQGFGEDAKIVGGYMATDEISARTAADFSVRLMNKEKIGMPKIRDMEKEYVLDWTYFSSYTDFDVKNVPEDVRIINYSFYDRYRKELYFLTGLFILTFILVLISLLRMRRRSRVERKNMEMLEETHRRLMLSTDGGRISLWDIQGENIEFDENYTRLVGMEQRTFVRTDFLKYAYPDDVPLLNSLYETLHQSTDMQVRRVRFSFSEEDYRWYELRCRSLKDAKGRIMLAGIMQDIQIQVEHEEQLIQAKQMAENAELKQSFLNNMSHEIRTPLNAIVGFTNLLVGEGGDEIEPDEKKAMLEIINRNNELLLKLVNDVVEISRLDSGNMDLEIKEWDMATVVKEIYMAYQALIKPSLQFHLALDENLSLPVNIDRMRFIQVISNFLGNADKFTRSGSITLGCKVDKKDRKVSVYVQDTGKGIDEKELMMIFDRFYKTDEFEQGSGLGLSICKVIIEKLCGRIEVRSEVGKGSRFTVVLSLADEV</sequence>
<dbReference type="PATRIC" id="fig|329854.7.peg.1943"/>
<dbReference type="AlphaFoldDB" id="A0A139LJM9"/>